<reference evidence="5 6" key="1">
    <citation type="submission" date="2019-03" db="EMBL/GenBank/DDBJ databases">
        <authorList>
            <consortium name="Pathogen Informatics"/>
        </authorList>
    </citation>
    <scope>NUCLEOTIDE SEQUENCE [LARGE SCALE GENOMIC DNA]</scope>
    <source>
        <strain evidence="5 6">NCTC12998</strain>
    </source>
</reference>
<dbReference type="InterPro" id="IPR003170">
    <property type="entry name" value="MurB"/>
</dbReference>
<name>A0A485BJ10_RAOPL</name>
<feature type="domain" description="UDP-N-acetylenolpyruvoylglucosamine reductase C-terminal" evidence="4">
    <location>
        <begin position="9"/>
        <end position="58"/>
    </location>
</feature>
<dbReference type="SUPFAM" id="SSF56194">
    <property type="entry name" value="Uridine diphospho-N-Acetylenolpyruvylglucosamine reductase, MurB, C-terminal domain"/>
    <property type="match status" value="1"/>
</dbReference>
<accession>A0A485BJ10</accession>
<dbReference type="GO" id="GO:0008762">
    <property type="term" value="F:UDP-N-acetylmuramate dehydrogenase activity"/>
    <property type="evidence" value="ECO:0007669"/>
    <property type="project" value="InterPro"/>
</dbReference>
<dbReference type="Proteomes" id="UP000345637">
    <property type="component" value="Unassembled WGS sequence"/>
</dbReference>
<dbReference type="AlphaFoldDB" id="A0A485BJ10"/>
<evidence type="ECO:0000256" key="1">
    <source>
        <dbReference type="ARBA" id="ARBA00001974"/>
    </source>
</evidence>
<dbReference type="InterPro" id="IPR011601">
    <property type="entry name" value="MurB_C"/>
</dbReference>
<organism evidence="5 6">
    <name type="scientific">Raoultella planticola</name>
    <name type="common">Klebsiella planticola</name>
    <dbReference type="NCBI Taxonomy" id="575"/>
    <lineage>
        <taxon>Bacteria</taxon>
        <taxon>Pseudomonadati</taxon>
        <taxon>Pseudomonadota</taxon>
        <taxon>Gammaproteobacteria</taxon>
        <taxon>Enterobacterales</taxon>
        <taxon>Enterobacteriaceae</taxon>
        <taxon>Klebsiella/Raoultella group</taxon>
        <taxon>Raoultella</taxon>
    </lineage>
</organism>
<dbReference type="GO" id="GO:0050660">
    <property type="term" value="F:flavin adenine dinucleotide binding"/>
    <property type="evidence" value="ECO:0007669"/>
    <property type="project" value="TreeGrafter"/>
</dbReference>
<keyword evidence="5" id="KW-0560">Oxidoreductase</keyword>
<gene>
    <name evidence="5" type="primary">murB_2</name>
    <name evidence="5" type="ORF">NCTC12998_04266</name>
</gene>
<protein>
    <recommendedName>
        <fullName evidence="2">UDP-N-acetylenolpyruvoylglucosamine reductase</fullName>
    </recommendedName>
    <alternativeName>
        <fullName evidence="3">UDP-N-acetylmuramate dehydrogenase</fullName>
    </alternativeName>
</protein>
<dbReference type="EMBL" id="CAADJE010000024">
    <property type="protein sequence ID" value="VFS72062.1"/>
    <property type="molecule type" value="Genomic_DNA"/>
</dbReference>
<dbReference type="InterPro" id="IPR036635">
    <property type="entry name" value="MurB_C_sf"/>
</dbReference>
<dbReference type="GO" id="GO:0005829">
    <property type="term" value="C:cytosol"/>
    <property type="evidence" value="ECO:0007669"/>
    <property type="project" value="TreeGrafter"/>
</dbReference>
<dbReference type="Gene3D" id="3.90.78.10">
    <property type="entry name" value="UDP-N-acetylenolpyruvoylglucosamine reductase, C-terminal domain"/>
    <property type="match status" value="1"/>
</dbReference>
<dbReference type="Pfam" id="PF02873">
    <property type="entry name" value="MurB_C"/>
    <property type="match status" value="1"/>
</dbReference>
<evidence type="ECO:0000256" key="3">
    <source>
        <dbReference type="ARBA" id="ARBA00031026"/>
    </source>
</evidence>
<dbReference type="PANTHER" id="PTHR21071:SF4">
    <property type="entry name" value="UDP-N-ACETYLENOLPYRUVOYLGLUCOSAMINE REDUCTASE"/>
    <property type="match status" value="1"/>
</dbReference>
<proteinExistence type="predicted"/>
<dbReference type="PANTHER" id="PTHR21071">
    <property type="entry name" value="UDP-N-ACETYLENOLPYRUVOYLGLUCOSAMINE REDUCTASE"/>
    <property type="match status" value="1"/>
</dbReference>
<evidence type="ECO:0000313" key="6">
    <source>
        <dbReference type="Proteomes" id="UP000345637"/>
    </source>
</evidence>
<dbReference type="GO" id="GO:0071555">
    <property type="term" value="P:cell wall organization"/>
    <property type="evidence" value="ECO:0007669"/>
    <property type="project" value="TreeGrafter"/>
</dbReference>
<evidence type="ECO:0000259" key="4">
    <source>
        <dbReference type="Pfam" id="PF02873"/>
    </source>
</evidence>
<evidence type="ECO:0000313" key="5">
    <source>
        <dbReference type="EMBL" id="VFS72062.1"/>
    </source>
</evidence>
<evidence type="ECO:0000256" key="2">
    <source>
        <dbReference type="ARBA" id="ARBA00015188"/>
    </source>
</evidence>
<comment type="cofactor">
    <cofactor evidence="1">
        <name>FAD</name>
        <dbReference type="ChEBI" id="CHEBI:57692"/>
    </cofactor>
</comment>
<sequence length="71" mass="8040">MSAERENHRRAAVHRQQALVLINDNQATSDDVIKLAHYVRQQVGEKFNVWLQPEVRFIGATGEVNAEEAIA</sequence>